<reference evidence="2" key="1">
    <citation type="submission" date="2021-04" db="EMBL/GenBank/DDBJ databases">
        <authorList>
            <person name="Chebbi M.A.C M."/>
        </authorList>
    </citation>
    <scope>NUCLEOTIDE SEQUENCE</scope>
</reference>
<dbReference type="PANTHER" id="PTHR28467">
    <property type="entry name" value="PAXIP1-ASSOCIATED GLUTAMATE-RICH PROTEIN 1"/>
    <property type="match status" value="1"/>
</dbReference>
<sequence>MMRAALVGDVVMLQVKLKTTTLQKNCFDTNNLIYQSYNKQVNMELNEEDWYVDCSDEEKYDVISKDDWYLKPESLLNMINKMECNKQCLELEWKCPGRRGPSPIPLSSHQPDHEMSDYKIEEKDNFDFMDEMSSPRLPVRRVGEATPKGSAKKKTASFNGALSTIMRHRRQEQQEISLSPKKLDPNSQNIKLHPS</sequence>
<organism evidence="2 3">
    <name type="scientific">Cotesia congregata</name>
    <name type="common">Parasitoid wasp</name>
    <name type="synonym">Apanteles congregatus</name>
    <dbReference type="NCBI Taxonomy" id="51543"/>
    <lineage>
        <taxon>Eukaryota</taxon>
        <taxon>Metazoa</taxon>
        <taxon>Ecdysozoa</taxon>
        <taxon>Arthropoda</taxon>
        <taxon>Hexapoda</taxon>
        <taxon>Insecta</taxon>
        <taxon>Pterygota</taxon>
        <taxon>Neoptera</taxon>
        <taxon>Endopterygota</taxon>
        <taxon>Hymenoptera</taxon>
        <taxon>Apocrita</taxon>
        <taxon>Ichneumonoidea</taxon>
        <taxon>Braconidae</taxon>
        <taxon>Microgastrinae</taxon>
        <taxon>Cotesia</taxon>
    </lineage>
</organism>
<dbReference type="Proteomes" id="UP000786811">
    <property type="component" value="Unassembled WGS sequence"/>
</dbReference>
<dbReference type="AlphaFoldDB" id="A0A8J2HRL2"/>
<dbReference type="EMBL" id="CAJNRD030001123">
    <property type="protein sequence ID" value="CAG5104344.1"/>
    <property type="molecule type" value="Genomic_DNA"/>
</dbReference>
<dbReference type="OrthoDB" id="10067843at2759"/>
<evidence type="ECO:0000313" key="2">
    <source>
        <dbReference type="EMBL" id="CAG5104344.1"/>
    </source>
</evidence>
<evidence type="ECO:0000256" key="1">
    <source>
        <dbReference type="SAM" id="MobiDB-lite"/>
    </source>
</evidence>
<dbReference type="GO" id="GO:0033148">
    <property type="term" value="P:positive regulation of intracellular estrogen receptor signaling pathway"/>
    <property type="evidence" value="ECO:0007669"/>
    <property type="project" value="TreeGrafter"/>
</dbReference>
<dbReference type="GO" id="GO:1902808">
    <property type="term" value="P:positive regulation of cell cycle G1/S phase transition"/>
    <property type="evidence" value="ECO:0007669"/>
    <property type="project" value="TreeGrafter"/>
</dbReference>
<feature type="region of interest" description="Disordered" evidence="1">
    <location>
        <begin position="143"/>
        <end position="195"/>
    </location>
</feature>
<dbReference type="Pfam" id="PF15364">
    <property type="entry name" value="PAXIP1_C"/>
    <property type="match status" value="1"/>
</dbReference>
<proteinExistence type="predicted"/>
<dbReference type="GO" id="GO:0044666">
    <property type="term" value="C:MLL3/4 complex"/>
    <property type="evidence" value="ECO:0007669"/>
    <property type="project" value="TreeGrafter"/>
</dbReference>
<dbReference type="PANTHER" id="PTHR28467:SF1">
    <property type="entry name" value="PAXIP1-ASSOCIATED GLUTAMATE-RICH PROTEIN 1"/>
    <property type="match status" value="1"/>
</dbReference>
<dbReference type="GO" id="GO:0030331">
    <property type="term" value="F:nuclear estrogen receptor binding"/>
    <property type="evidence" value="ECO:0007669"/>
    <property type="project" value="TreeGrafter"/>
</dbReference>
<dbReference type="InterPro" id="IPR028213">
    <property type="entry name" value="PA1"/>
</dbReference>
<name>A0A8J2HRL2_COTCN</name>
<comment type="caution">
    <text evidence="2">The sequence shown here is derived from an EMBL/GenBank/DDBJ whole genome shotgun (WGS) entry which is preliminary data.</text>
</comment>
<feature type="compositionally biased region" description="Polar residues" evidence="1">
    <location>
        <begin position="185"/>
        <end position="195"/>
    </location>
</feature>
<keyword evidence="3" id="KW-1185">Reference proteome</keyword>
<gene>
    <name evidence="2" type="ORF">HICCMSTLAB_LOCUS11955</name>
</gene>
<protein>
    <submittedName>
        <fullName evidence="2">Uncharacterized protein</fullName>
    </submittedName>
</protein>
<evidence type="ECO:0000313" key="3">
    <source>
        <dbReference type="Proteomes" id="UP000786811"/>
    </source>
</evidence>
<accession>A0A8J2HRL2</accession>